<feature type="binding site" evidence="9">
    <location>
        <begin position="204"/>
        <end position="205"/>
    </location>
    <ligand>
        <name>S-adenosyl-L-methionine</name>
        <dbReference type="ChEBI" id="CHEBI:59789"/>
    </ligand>
</feature>
<dbReference type="AlphaFoldDB" id="A0A2N5TGR5"/>
<evidence type="ECO:0000313" key="13">
    <source>
        <dbReference type="Proteomes" id="UP000235388"/>
    </source>
</evidence>
<evidence type="ECO:0000313" key="14">
    <source>
        <dbReference type="Proteomes" id="UP000235392"/>
    </source>
</evidence>
<organism evidence="12 14">
    <name type="scientific">Puccinia coronata f. sp. avenae</name>
    <dbReference type="NCBI Taxonomy" id="200324"/>
    <lineage>
        <taxon>Eukaryota</taxon>
        <taxon>Fungi</taxon>
        <taxon>Dikarya</taxon>
        <taxon>Basidiomycota</taxon>
        <taxon>Pucciniomycotina</taxon>
        <taxon>Pucciniomycetes</taxon>
        <taxon>Pucciniales</taxon>
        <taxon>Pucciniaceae</taxon>
        <taxon>Puccinia</taxon>
    </lineage>
</organism>
<sequence>MSIPPFFNRGTGTTSTLTGKGRLSSRDPDRAVRETDLDAAAARVSAISKNYLHDRFAGLLTRPSHAGEGSTLRPPWVNIGTHHRTYVIDSLTERFMVGGHGAKKKQVLSLGAGSDSRFWRLRERYCTTGEAWPVGRWVETDLQMTVGQKIRSVLANDSLRALCGPQLAVSPGPELPVGAPAPYIDLPSDPTDLYADNYCLLSADLRRPAELIDKLQSVPPTGSSKDPLLDPAAPTLIIAELLFLYLSPSHTAACLAALTAFFKGPLMIITYEALDLGDSFSRMMVQNLAGRGLSLAGFECNRSVASQIARLEEHGFTEIVSTDMKSLRVGVATAEEGRGEEWKTRWEGELERIRRLEFLDEVEELELILQHYAVSWATRNPHSPARSTVGFYLPTF</sequence>
<feature type="compositionally biased region" description="Low complexity" evidence="10">
    <location>
        <begin position="9"/>
        <end position="22"/>
    </location>
</feature>
<keyword evidence="5 8" id="KW-0489">Methyltransferase</keyword>
<dbReference type="Pfam" id="PF04072">
    <property type="entry name" value="LCM"/>
    <property type="match status" value="1"/>
</dbReference>
<keyword evidence="6 8" id="KW-0808">Transferase</keyword>
<dbReference type="PANTHER" id="PTHR13600">
    <property type="entry name" value="LEUCINE CARBOXYL METHYLTRANSFERASE"/>
    <property type="match status" value="1"/>
</dbReference>
<dbReference type="EC" id="2.1.1.233" evidence="3 8"/>
<dbReference type="InterPro" id="IPR029063">
    <property type="entry name" value="SAM-dependent_MTases_sf"/>
</dbReference>
<dbReference type="PANTHER" id="PTHR13600:SF21">
    <property type="entry name" value="LEUCINE CARBOXYL METHYLTRANSFERASE 1"/>
    <property type="match status" value="1"/>
</dbReference>
<evidence type="ECO:0000256" key="3">
    <source>
        <dbReference type="ARBA" id="ARBA00012834"/>
    </source>
</evidence>
<dbReference type="EMBL" id="PGCI01000605">
    <property type="protein sequence ID" value="PLW24671.1"/>
    <property type="molecule type" value="Genomic_DNA"/>
</dbReference>
<keyword evidence="13" id="KW-1185">Reference proteome</keyword>
<reference evidence="13 14" key="1">
    <citation type="submission" date="2017-11" db="EMBL/GenBank/DDBJ databases">
        <title>De novo assembly and phasing of dikaryotic genomes from two isolates of Puccinia coronata f. sp. avenae, the causal agent of oat crown rust.</title>
        <authorList>
            <person name="Miller M.E."/>
            <person name="Zhang Y."/>
            <person name="Omidvar V."/>
            <person name="Sperschneider J."/>
            <person name="Schwessinger B."/>
            <person name="Raley C."/>
            <person name="Palmer J.M."/>
            <person name="Garnica D."/>
            <person name="Upadhyaya N."/>
            <person name="Rathjen J."/>
            <person name="Taylor J.M."/>
            <person name="Park R.F."/>
            <person name="Dodds P.N."/>
            <person name="Hirsch C.D."/>
            <person name="Kianian S.F."/>
            <person name="Figueroa M."/>
        </authorList>
    </citation>
    <scope>NUCLEOTIDE SEQUENCE [LARGE SCALE GENOMIC DNA]</scope>
    <source>
        <strain evidence="11">12NC29</strain>
        <strain evidence="12">12SD80</strain>
    </source>
</reference>
<dbReference type="PIRSF" id="PIRSF016305">
    <property type="entry name" value="LCM_mtfrase"/>
    <property type="match status" value="1"/>
</dbReference>
<evidence type="ECO:0000256" key="9">
    <source>
        <dbReference type="PIRSR" id="PIRSR016305-1"/>
    </source>
</evidence>
<evidence type="ECO:0000256" key="10">
    <source>
        <dbReference type="SAM" id="MobiDB-lite"/>
    </source>
</evidence>
<evidence type="ECO:0000256" key="5">
    <source>
        <dbReference type="ARBA" id="ARBA00022603"/>
    </source>
</evidence>
<dbReference type="EMBL" id="PGCJ01000979">
    <property type="protein sequence ID" value="PLW12530.1"/>
    <property type="molecule type" value="Genomic_DNA"/>
</dbReference>
<dbReference type="GO" id="GO:0018423">
    <property type="term" value="F:protein C-terminal leucine carboxyl O-methyltransferase activity"/>
    <property type="evidence" value="ECO:0007669"/>
    <property type="project" value="UniProtKB-EC"/>
</dbReference>
<feature type="binding site" evidence="9">
    <location>
        <position position="84"/>
    </location>
    <ligand>
        <name>S-adenosyl-L-methionine</name>
        <dbReference type="ChEBI" id="CHEBI:59789"/>
    </ligand>
</feature>
<evidence type="ECO:0000256" key="7">
    <source>
        <dbReference type="ARBA" id="ARBA00022691"/>
    </source>
</evidence>
<evidence type="ECO:0000256" key="8">
    <source>
        <dbReference type="PIRNR" id="PIRNR016305"/>
    </source>
</evidence>
<keyword evidence="7 8" id="KW-0949">S-adenosyl-L-methionine</keyword>
<comment type="catalytic activity">
    <reaction evidence="1 8">
        <text>[phosphatase 2A protein]-C-terminal L-leucine + S-adenosyl-L-methionine = [phosphatase 2A protein]-C-terminal L-leucine methyl ester + S-adenosyl-L-homocysteine</text>
        <dbReference type="Rhea" id="RHEA:48544"/>
        <dbReference type="Rhea" id="RHEA-COMP:12134"/>
        <dbReference type="Rhea" id="RHEA-COMP:12135"/>
        <dbReference type="ChEBI" id="CHEBI:57856"/>
        <dbReference type="ChEBI" id="CHEBI:59789"/>
        <dbReference type="ChEBI" id="CHEBI:90516"/>
        <dbReference type="ChEBI" id="CHEBI:90517"/>
        <dbReference type="EC" id="2.1.1.233"/>
    </reaction>
</comment>
<proteinExistence type="inferred from homology"/>
<evidence type="ECO:0000313" key="11">
    <source>
        <dbReference type="EMBL" id="PLW12530.1"/>
    </source>
</evidence>
<comment type="caution">
    <text evidence="12">The sequence shown here is derived from an EMBL/GenBank/DDBJ whole genome shotgun (WGS) entry which is preliminary data.</text>
</comment>
<evidence type="ECO:0000256" key="4">
    <source>
        <dbReference type="ARBA" id="ARBA00017497"/>
    </source>
</evidence>
<feature type="binding site" evidence="9">
    <location>
        <position position="111"/>
    </location>
    <ligand>
        <name>S-adenosyl-L-methionine</name>
        <dbReference type="ChEBI" id="CHEBI:59789"/>
    </ligand>
</feature>
<accession>A0A2N5TGR5</accession>
<dbReference type="STRING" id="200324.A0A2N5TGR5"/>
<evidence type="ECO:0000256" key="1">
    <source>
        <dbReference type="ARBA" id="ARBA00000724"/>
    </source>
</evidence>
<dbReference type="Proteomes" id="UP000235388">
    <property type="component" value="Unassembled WGS sequence"/>
</dbReference>
<gene>
    <name evidence="11" type="ORF">PCANC_23019</name>
    <name evidence="12" type="ORF">PCASD_07569</name>
</gene>
<dbReference type="SUPFAM" id="SSF53335">
    <property type="entry name" value="S-adenosyl-L-methionine-dependent methyltransferases"/>
    <property type="match status" value="1"/>
</dbReference>
<feature type="binding site" evidence="9">
    <location>
        <position position="240"/>
    </location>
    <ligand>
        <name>S-adenosyl-L-methionine</name>
        <dbReference type="ChEBI" id="CHEBI:59789"/>
    </ligand>
</feature>
<comment type="function">
    <text evidence="8">Methylates the carboxyl group of the C-terminal leucine residue of protein phosphatase 2A catalytic subunits to form alpha-leucine ester residues.</text>
</comment>
<name>A0A2N5TGR5_9BASI</name>
<evidence type="ECO:0000256" key="2">
    <source>
        <dbReference type="ARBA" id="ARBA00010703"/>
    </source>
</evidence>
<dbReference type="InterPro" id="IPR007213">
    <property type="entry name" value="Ppm1/Ppm2/Tcmp"/>
</dbReference>
<evidence type="ECO:0000256" key="6">
    <source>
        <dbReference type="ARBA" id="ARBA00022679"/>
    </source>
</evidence>
<dbReference type="Proteomes" id="UP000235392">
    <property type="component" value="Unassembled WGS sequence"/>
</dbReference>
<comment type="similarity">
    <text evidence="2 8">Belongs to the methyltransferase superfamily. LCMT family.</text>
</comment>
<feature type="region of interest" description="Disordered" evidence="10">
    <location>
        <begin position="1"/>
        <end position="31"/>
    </location>
</feature>
<dbReference type="OrthoDB" id="203237at2759"/>
<dbReference type="GO" id="GO:0032259">
    <property type="term" value="P:methylation"/>
    <property type="evidence" value="ECO:0007669"/>
    <property type="project" value="UniProtKB-KW"/>
</dbReference>
<dbReference type="Gene3D" id="3.40.50.150">
    <property type="entry name" value="Vaccinia Virus protein VP39"/>
    <property type="match status" value="1"/>
</dbReference>
<protein>
    <recommendedName>
        <fullName evidence="4 8">Leucine carboxyl methyltransferase 1</fullName>
        <ecNumber evidence="3 8">2.1.1.233</ecNumber>
    </recommendedName>
</protein>
<evidence type="ECO:0000313" key="12">
    <source>
        <dbReference type="EMBL" id="PLW24671.1"/>
    </source>
</evidence>
<dbReference type="InterPro" id="IPR016651">
    <property type="entry name" value="LCMT1"/>
</dbReference>